<accession>A0A4Q4SU83</accession>
<dbReference type="PANTHER" id="PTHR43885:SF1">
    <property type="entry name" value="SUPERFAMILY HYDROLASE, PUTATIVE (AFU_ORTHOLOGUE AFUA_4G13290)-RELATED"/>
    <property type="match status" value="1"/>
</dbReference>
<evidence type="ECO:0000313" key="2">
    <source>
        <dbReference type="EMBL" id="RYO81707.1"/>
    </source>
</evidence>
<dbReference type="EMBL" id="QJNU01000977">
    <property type="protein sequence ID" value="RYO81707.1"/>
    <property type="molecule type" value="Genomic_DNA"/>
</dbReference>
<dbReference type="AlphaFoldDB" id="A0A4Q4SU83"/>
<reference evidence="2 3" key="1">
    <citation type="submission" date="2018-06" db="EMBL/GenBank/DDBJ databases">
        <title>Complete Genomes of Monosporascus.</title>
        <authorList>
            <person name="Robinson A.J."/>
            <person name="Natvig D.O."/>
        </authorList>
    </citation>
    <scope>NUCLEOTIDE SEQUENCE [LARGE SCALE GENOMIC DNA]</scope>
    <source>
        <strain evidence="2 3">CBS 110550</strain>
    </source>
</reference>
<organism evidence="2 3">
    <name type="scientific">Monosporascus ibericus</name>
    <dbReference type="NCBI Taxonomy" id="155417"/>
    <lineage>
        <taxon>Eukaryota</taxon>
        <taxon>Fungi</taxon>
        <taxon>Dikarya</taxon>
        <taxon>Ascomycota</taxon>
        <taxon>Pezizomycotina</taxon>
        <taxon>Sordariomycetes</taxon>
        <taxon>Xylariomycetidae</taxon>
        <taxon>Xylariales</taxon>
        <taxon>Xylariales incertae sedis</taxon>
        <taxon>Monosporascus</taxon>
    </lineage>
</organism>
<dbReference type="Proteomes" id="UP000293360">
    <property type="component" value="Unassembled WGS sequence"/>
</dbReference>
<feature type="compositionally biased region" description="Basic and acidic residues" evidence="1">
    <location>
        <begin position="150"/>
        <end position="160"/>
    </location>
</feature>
<sequence>MFREMRAALGGIPKSTDILEHIYGLPTPGEREAAFEAVRAVERRAMVAQRPQPGLAELMRHLDVRGVRKAICTRNFDAPVAHLLSRFLPGSAFGPVVTRDFRPPKPDPAGILFIARSWGLVRRLDRRHGQGQGPSFGKGGVEAENAGHQQQEDQATKTEELVEAAQQGTEAEKRGALGPAEQDGNGEGKGEQVEEVGDASALIMVGDSLDDMTAGKRAGAATVLLVNDENRHLAEHPDTDLVISRLDELIGVLEEGFVGRDIAEST</sequence>
<dbReference type="SUPFAM" id="SSF56784">
    <property type="entry name" value="HAD-like"/>
    <property type="match status" value="2"/>
</dbReference>
<feature type="region of interest" description="Disordered" evidence="1">
    <location>
        <begin position="127"/>
        <end position="194"/>
    </location>
</feature>
<comment type="caution">
    <text evidence="2">The sequence shown here is derived from an EMBL/GenBank/DDBJ whole genome shotgun (WGS) entry which is preliminary data.</text>
</comment>
<evidence type="ECO:0000313" key="3">
    <source>
        <dbReference type="Proteomes" id="UP000293360"/>
    </source>
</evidence>
<feature type="compositionally biased region" description="Gly residues" evidence="1">
    <location>
        <begin position="130"/>
        <end position="140"/>
    </location>
</feature>
<keyword evidence="3" id="KW-1185">Reference proteome</keyword>
<dbReference type="PANTHER" id="PTHR43885">
    <property type="entry name" value="HALOACID DEHALOGENASE-LIKE HYDROLASE"/>
    <property type="match status" value="1"/>
</dbReference>
<dbReference type="Pfam" id="PF13242">
    <property type="entry name" value="Hydrolase_like"/>
    <property type="match status" value="1"/>
</dbReference>
<protein>
    <submittedName>
        <fullName evidence="2">Uncharacterized protein</fullName>
    </submittedName>
</protein>
<evidence type="ECO:0000256" key="1">
    <source>
        <dbReference type="SAM" id="MobiDB-lite"/>
    </source>
</evidence>
<proteinExistence type="predicted"/>
<name>A0A4Q4SU83_9PEZI</name>
<dbReference type="STRING" id="155417.A0A4Q4SU83"/>
<dbReference type="InterPro" id="IPR036412">
    <property type="entry name" value="HAD-like_sf"/>
</dbReference>
<dbReference type="OrthoDB" id="426235at2759"/>
<dbReference type="Gene3D" id="3.40.50.1000">
    <property type="entry name" value="HAD superfamily/HAD-like"/>
    <property type="match status" value="1"/>
</dbReference>
<gene>
    <name evidence="2" type="ORF">DL764_009719</name>
</gene>
<dbReference type="InterPro" id="IPR023214">
    <property type="entry name" value="HAD_sf"/>
</dbReference>